<evidence type="ECO:0000313" key="1">
    <source>
        <dbReference type="EMBL" id="ROM94381.1"/>
    </source>
</evidence>
<dbReference type="RefSeq" id="WP_123583515.1">
    <property type="nucleotide sequence ID" value="NZ_MOBI01000020.1"/>
</dbReference>
<accession>A0A423GNZ9</accession>
<protein>
    <submittedName>
        <fullName evidence="1">Uncharacterized protein</fullName>
    </submittedName>
</protein>
<dbReference type="AlphaFoldDB" id="A0A423GNZ9"/>
<proteinExistence type="predicted"/>
<comment type="caution">
    <text evidence="1">The sequence shown here is derived from an EMBL/GenBank/DDBJ whole genome shotgun (WGS) entry which is preliminary data.</text>
</comment>
<dbReference type="EMBL" id="MOBI01000020">
    <property type="protein sequence ID" value="ROM94381.1"/>
    <property type="molecule type" value="Genomic_DNA"/>
</dbReference>
<name>A0A423GNZ9_9PSED</name>
<reference evidence="1 2" key="1">
    <citation type="submission" date="2016-10" db="EMBL/GenBank/DDBJ databases">
        <title>Comparative genome analysis of multiple Pseudomonas spp. focuses on biocontrol and plant growth promoting traits.</title>
        <authorList>
            <person name="Tao X.-Y."/>
            <person name="Taylor C.G."/>
        </authorList>
    </citation>
    <scope>NUCLEOTIDE SEQUENCE [LARGE SCALE GENOMIC DNA]</scope>
    <source>
        <strain evidence="1 2">37D10</strain>
    </source>
</reference>
<sequence length="227" mass="25350">MTYGLSFSNNDNVVVLDSEYSRLCVIYSGRYAPNYGLGNYMSLVTFPSPITTAEQPMIFIRPDTVGGLLKMGAAGAVRGSPGNWTGFVTGMYNQVGFFPNGRYIVASFSAQPTANYGLRLFSSAGTPIFDSGTPNLLFTRAFQNWTYVKTERGDQGEYINFYTVPFDFPENEYLLANSFVMRMNSSDNVGRALYTWWDFPNKALYVVTIAFSNPYAFWLPAMFAKLG</sequence>
<organism evidence="1 2">
    <name type="scientific">Pseudomonas brassicacearum</name>
    <dbReference type="NCBI Taxonomy" id="930166"/>
    <lineage>
        <taxon>Bacteria</taxon>
        <taxon>Pseudomonadati</taxon>
        <taxon>Pseudomonadota</taxon>
        <taxon>Gammaproteobacteria</taxon>
        <taxon>Pseudomonadales</taxon>
        <taxon>Pseudomonadaceae</taxon>
        <taxon>Pseudomonas</taxon>
    </lineage>
</organism>
<evidence type="ECO:0000313" key="2">
    <source>
        <dbReference type="Proteomes" id="UP000284684"/>
    </source>
</evidence>
<gene>
    <name evidence="1" type="ORF">BK658_17650</name>
</gene>
<dbReference type="Proteomes" id="UP000284684">
    <property type="component" value="Unassembled WGS sequence"/>
</dbReference>